<dbReference type="PANTHER" id="PTHR33393:SF11">
    <property type="entry name" value="POLYGLUTAMINE SYNTHESIS ACCESSORY PROTEIN RV0574C-RELATED"/>
    <property type="match status" value="1"/>
</dbReference>
<proteinExistence type="inferred from homology"/>
<dbReference type="STRING" id="1586267.GCA_001418685_00764"/>
<dbReference type="AlphaFoldDB" id="A0A0X3APX9"/>
<reference evidence="3 4" key="1">
    <citation type="submission" date="2016-01" db="EMBL/GenBank/DDBJ databases">
        <authorList>
            <person name="McClelland M."/>
            <person name="Jain A."/>
            <person name="Saraogi P."/>
            <person name="Mendelson R."/>
            <person name="Westerman R."/>
            <person name="SanMiguel P."/>
            <person name="Csonka L."/>
        </authorList>
    </citation>
    <scope>NUCLEOTIDE SEQUENCE [LARGE SCALE GENOMIC DNA]</scope>
    <source>
        <strain evidence="3 4">R-53146</strain>
    </source>
</reference>
<dbReference type="InterPro" id="IPR019079">
    <property type="entry name" value="Capsule_synth_CapA"/>
</dbReference>
<keyword evidence="4" id="KW-1185">Reference proteome</keyword>
<dbReference type="RefSeq" id="WP_073961203.1">
    <property type="nucleotide sequence ID" value="NZ_FCOR01000004.1"/>
</dbReference>
<comment type="similarity">
    <text evidence="1">Belongs to the CapA family.</text>
</comment>
<dbReference type="OrthoDB" id="9810906at2"/>
<sequence>MRFFLIIITFLVIIVACKKNKDKEFEKKSYPVITSKNLSSNIISDTVTITAVGDIMIGSNYPSISYLPGVNILEEIKPVLKEKTDLIVGNLEGTLFDSGGKPKSCTNSNFCFVFRTPFTYGRYLKEAGFDFLSMANNHSNDFGSMGRIATEKNLKSLGIQYAGILKHSEYAIKEKNGIRYAFIGAGHNAGLVSSIYYTDIKRIIKEVRPKVNIVIVMFHGGGEGASYQHIPFKNEFYAGENRGNVVEFAHACIDSGADLILGSGPHVARAIELYNNKFIAYSLGNFATYGKITLTGPNGNAPILKIKTDVKGNFISCHVVSIIQSKGSKKGPEIDHNHRAYNYIKYLTLTDFPNNRFIFTSSGEIKVKPR</sequence>
<gene>
    <name evidence="3" type="ORF">Ga0061079_10446</name>
</gene>
<organism evidence="3 4">
    <name type="scientific">Apibacter mensalis</name>
    <dbReference type="NCBI Taxonomy" id="1586267"/>
    <lineage>
        <taxon>Bacteria</taxon>
        <taxon>Pseudomonadati</taxon>
        <taxon>Bacteroidota</taxon>
        <taxon>Flavobacteriia</taxon>
        <taxon>Flavobacteriales</taxon>
        <taxon>Weeksellaceae</taxon>
        <taxon>Apibacter</taxon>
    </lineage>
</organism>
<accession>A0A0X3APX9</accession>
<evidence type="ECO:0000313" key="4">
    <source>
        <dbReference type="Proteomes" id="UP000182761"/>
    </source>
</evidence>
<feature type="domain" description="Capsule synthesis protein CapA" evidence="2">
    <location>
        <begin position="48"/>
        <end position="290"/>
    </location>
</feature>
<dbReference type="InterPro" id="IPR029052">
    <property type="entry name" value="Metallo-depent_PP-like"/>
</dbReference>
<evidence type="ECO:0000313" key="3">
    <source>
        <dbReference type="EMBL" id="CVK15928.1"/>
    </source>
</evidence>
<evidence type="ECO:0000256" key="1">
    <source>
        <dbReference type="ARBA" id="ARBA00005662"/>
    </source>
</evidence>
<dbReference type="Pfam" id="PF09587">
    <property type="entry name" value="PGA_cap"/>
    <property type="match status" value="1"/>
</dbReference>
<dbReference type="PANTHER" id="PTHR33393">
    <property type="entry name" value="POLYGLUTAMINE SYNTHESIS ACCESSORY PROTEIN RV0574C-RELATED"/>
    <property type="match status" value="1"/>
</dbReference>
<dbReference type="SUPFAM" id="SSF56300">
    <property type="entry name" value="Metallo-dependent phosphatases"/>
    <property type="match status" value="1"/>
</dbReference>
<dbReference type="InterPro" id="IPR052169">
    <property type="entry name" value="CW_Biosynth-Accessory"/>
</dbReference>
<dbReference type="SMART" id="SM00854">
    <property type="entry name" value="PGA_cap"/>
    <property type="match status" value="1"/>
</dbReference>
<protein>
    <submittedName>
        <fullName evidence="3">Capsule synthesis protein PGA_cap</fullName>
    </submittedName>
</protein>
<name>A0A0X3APX9_9FLAO</name>
<evidence type="ECO:0000259" key="2">
    <source>
        <dbReference type="SMART" id="SM00854"/>
    </source>
</evidence>
<dbReference type="Proteomes" id="UP000182761">
    <property type="component" value="Unassembled WGS sequence"/>
</dbReference>
<dbReference type="Gene3D" id="3.60.21.10">
    <property type="match status" value="1"/>
</dbReference>
<dbReference type="CDD" id="cd07381">
    <property type="entry name" value="MPP_CapA"/>
    <property type="match status" value="1"/>
</dbReference>
<dbReference type="EMBL" id="FCOR01000004">
    <property type="protein sequence ID" value="CVK15928.1"/>
    <property type="molecule type" value="Genomic_DNA"/>
</dbReference>
<dbReference type="PROSITE" id="PS51257">
    <property type="entry name" value="PROKAR_LIPOPROTEIN"/>
    <property type="match status" value="1"/>
</dbReference>